<keyword evidence="4 8" id="KW-0812">Transmembrane</keyword>
<keyword evidence="6 8" id="KW-0472">Membrane</keyword>
<dbReference type="PANTHER" id="PTHR23517:SF3">
    <property type="entry name" value="INTEGRAL MEMBRANE TRANSPORT PROTEIN"/>
    <property type="match status" value="1"/>
</dbReference>
<dbReference type="SUPFAM" id="SSF103473">
    <property type="entry name" value="MFS general substrate transporter"/>
    <property type="match status" value="1"/>
</dbReference>
<keyword evidence="11" id="KW-1185">Reference proteome</keyword>
<dbReference type="EMBL" id="JACCFS010000001">
    <property type="protein sequence ID" value="NYJ36116.1"/>
    <property type="molecule type" value="Genomic_DNA"/>
</dbReference>
<feature type="transmembrane region" description="Helical" evidence="8">
    <location>
        <begin position="173"/>
        <end position="190"/>
    </location>
</feature>
<feature type="transmembrane region" description="Helical" evidence="8">
    <location>
        <begin position="259"/>
        <end position="281"/>
    </location>
</feature>
<dbReference type="Pfam" id="PF07690">
    <property type="entry name" value="MFS_1"/>
    <property type="match status" value="1"/>
</dbReference>
<protein>
    <submittedName>
        <fullName evidence="10">MFS family permease</fullName>
    </submittedName>
</protein>
<dbReference type="PANTHER" id="PTHR23517">
    <property type="entry name" value="RESISTANCE PROTEIN MDTM, PUTATIVE-RELATED-RELATED"/>
    <property type="match status" value="1"/>
</dbReference>
<gene>
    <name evidence="10" type="ORF">HNR10_003997</name>
</gene>
<evidence type="ECO:0000256" key="2">
    <source>
        <dbReference type="ARBA" id="ARBA00022448"/>
    </source>
</evidence>
<feature type="transmembrane region" description="Helical" evidence="8">
    <location>
        <begin position="56"/>
        <end position="76"/>
    </location>
</feature>
<evidence type="ECO:0000256" key="3">
    <source>
        <dbReference type="ARBA" id="ARBA00022475"/>
    </source>
</evidence>
<feature type="domain" description="Major facilitator superfamily (MFS) profile" evidence="9">
    <location>
        <begin position="18"/>
        <end position="403"/>
    </location>
</feature>
<reference evidence="10 11" key="1">
    <citation type="submission" date="2020-07" db="EMBL/GenBank/DDBJ databases">
        <title>Sequencing the genomes of 1000 actinobacteria strains.</title>
        <authorList>
            <person name="Klenk H.-P."/>
        </authorList>
    </citation>
    <scope>NUCLEOTIDE SEQUENCE [LARGE SCALE GENOMIC DNA]</scope>
    <source>
        <strain evidence="10 11">DSM 44442</strain>
    </source>
</reference>
<dbReference type="GO" id="GO:0022857">
    <property type="term" value="F:transmembrane transporter activity"/>
    <property type="evidence" value="ECO:0007669"/>
    <property type="project" value="InterPro"/>
</dbReference>
<feature type="transmembrane region" description="Helical" evidence="8">
    <location>
        <begin position="83"/>
        <end position="101"/>
    </location>
</feature>
<evidence type="ECO:0000256" key="7">
    <source>
        <dbReference type="SAM" id="MobiDB-lite"/>
    </source>
</evidence>
<sequence length="442" mass="44862">MTGRPADAPARTDPTRLALTLLLLGSTLGVMAGSVITPVLEVIRQDLGVSGTRAGLIITAHGLAIAVAGPFAGWLVDRWGVRVPLAAGLAVYGLAGGSGLVTDTYPALIAGRVVFGAGAAVVFTATTVALFNLYRGAARDRVMGMRSTFTSLGGVAWPLLSGAVGGISWHAPFGIYVIGLPMALAALAVLPRARPAARGRPGDGRRGDGERGDGVRALFRAGPALAGLYGLQLFGAVILYSVVVFLPQRLFEVGVSLPILVAVFTASIGGTASVLGLFYAAARRRLSYAALLRAAMAAWVAAFLVLGLAGSPLSLFPATVLLGVGHGIVFPTVTTMVGVSVPERLRGRAMALCGTATFVGQFLSPLAVGPLVDATAIPTAYLTVSAVTALLLAVLTLSRAYTRFAPMDGDADAEGDDDAGGAVAPHTAPVTGTDATGPARSR</sequence>
<dbReference type="AlphaFoldDB" id="A0A7Z0EPW3"/>
<evidence type="ECO:0000256" key="8">
    <source>
        <dbReference type="SAM" id="Phobius"/>
    </source>
</evidence>
<feature type="transmembrane region" description="Helical" evidence="8">
    <location>
        <begin position="288"/>
        <end position="309"/>
    </location>
</feature>
<dbReference type="GO" id="GO:0005886">
    <property type="term" value="C:plasma membrane"/>
    <property type="evidence" value="ECO:0007669"/>
    <property type="project" value="UniProtKB-SubCell"/>
</dbReference>
<feature type="transmembrane region" description="Helical" evidence="8">
    <location>
        <begin position="226"/>
        <end position="247"/>
    </location>
</feature>
<keyword evidence="5 8" id="KW-1133">Transmembrane helix</keyword>
<evidence type="ECO:0000256" key="5">
    <source>
        <dbReference type="ARBA" id="ARBA00022989"/>
    </source>
</evidence>
<evidence type="ECO:0000313" key="10">
    <source>
        <dbReference type="EMBL" id="NYJ36116.1"/>
    </source>
</evidence>
<keyword evidence="2" id="KW-0813">Transport</keyword>
<evidence type="ECO:0000256" key="6">
    <source>
        <dbReference type="ARBA" id="ARBA00023136"/>
    </source>
</evidence>
<feature type="transmembrane region" description="Helical" evidence="8">
    <location>
        <begin position="146"/>
        <end position="167"/>
    </location>
</feature>
<feature type="transmembrane region" description="Helical" evidence="8">
    <location>
        <begin position="113"/>
        <end position="134"/>
    </location>
</feature>
<evidence type="ECO:0000256" key="1">
    <source>
        <dbReference type="ARBA" id="ARBA00004651"/>
    </source>
</evidence>
<dbReference type="Gene3D" id="1.20.1250.20">
    <property type="entry name" value="MFS general substrate transporter like domains"/>
    <property type="match status" value="1"/>
</dbReference>
<comment type="caution">
    <text evidence="10">The sequence shown here is derived from an EMBL/GenBank/DDBJ whole genome shotgun (WGS) entry which is preliminary data.</text>
</comment>
<keyword evidence="3" id="KW-1003">Cell membrane</keyword>
<dbReference type="InterPro" id="IPR011701">
    <property type="entry name" value="MFS"/>
</dbReference>
<dbReference type="Proteomes" id="UP000572051">
    <property type="component" value="Unassembled WGS sequence"/>
</dbReference>
<feature type="transmembrane region" description="Helical" evidence="8">
    <location>
        <begin position="315"/>
        <end position="337"/>
    </location>
</feature>
<dbReference type="PROSITE" id="PS50850">
    <property type="entry name" value="MFS"/>
    <property type="match status" value="1"/>
</dbReference>
<dbReference type="CDD" id="cd17473">
    <property type="entry name" value="MFS_arabinose_efflux_permease_like"/>
    <property type="match status" value="1"/>
</dbReference>
<feature type="transmembrane region" description="Helical" evidence="8">
    <location>
        <begin position="349"/>
        <end position="368"/>
    </location>
</feature>
<dbReference type="InterPro" id="IPR020846">
    <property type="entry name" value="MFS_dom"/>
</dbReference>
<name>A0A7Z0EPW3_9ACTN</name>
<organism evidence="10 11">
    <name type="scientific">Nocardiopsis aegyptia</name>
    <dbReference type="NCBI Taxonomy" id="220378"/>
    <lineage>
        <taxon>Bacteria</taxon>
        <taxon>Bacillati</taxon>
        <taxon>Actinomycetota</taxon>
        <taxon>Actinomycetes</taxon>
        <taxon>Streptosporangiales</taxon>
        <taxon>Nocardiopsidaceae</taxon>
        <taxon>Nocardiopsis</taxon>
    </lineage>
</organism>
<evidence type="ECO:0000259" key="9">
    <source>
        <dbReference type="PROSITE" id="PS50850"/>
    </source>
</evidence>
<dbReference type="InterPro" id="IPR036259">
    <property type="entry name" value="MFS_trans_sf"/>
</dbReference>
<feature type="region of interest" description="Disordered" evidence="7">
    <location>
        <begin position="411"/>
        <end position="442"/>
    </location>
</feature>
<feature type="transmembrane region" description="Helical" evidence="8">
    <location>
        <begin position="380"/>
        <end position="397"/>
    </location>
</feature>
<dbReference type="InterPro" id="IPR050171">
    <property type="entry name" value="MFS_Transporters"/>
</dbReference>
<dbReference type="RefSeq" id="WP_312889353.1">
    <property type="nucleotide sequence ID" value="NZ_JACCFS010000001.1"/>
</dbReference>
<comment type="subcellular location">
    <subcellularLocation>
        <location evidence="1">Cell membrane</location>
        <topology evidence="1">Multi-pass membrane protein</topology>
    </subcellularLocation>
</comment>
<proteinExistence type="predicted"/>
<evidence type="ECO:0000256" key="4">
    <source>
        <dbReference type="ARBA" id="ARBA00022692"/>
    </source>
</evidence>
<accession>A0A7Z0EPW3</accession>
<evidence type="ECO:0000313" key="11">
    <source>
        <dbReference type="Proteomes" id="UP000572051"/>
    </source>
</evidence>